<evidence type="ECO:0000313" key="1">
    <source>
        <dbReference type="EMBL" id="PHT74395.1"/>
    </source>
</evidence>
<dbReference type="Proteomes" id="UP000222542">
    <property type="component" value="Unassembled WGS sequence"/>
</dbReference>
<dbReference type="EMBL" id="AYRZ02000008">
    <property type="protein sequence ID" value="PHT74395.1"/>
    <property type="molecule type" value="Genomic_DNA"/>
</dbReference>
<comment type="caution">
    <text evidence="1">The sequence shown here is derived from an EMBL/GenBank/DDBJ whole genome shotgun (WGS) entry which is preliminary data.</text>
</comment>
<gene>
    <name evidence="1" type="ORF">T459_21672</name>
</gene>
<dbReference type="Gene3D" id="3.30.200.20">
    <property type="entry name" value="Phosphorylase Kinase, domain 1"/>
    <property type="match status" value="1"/>
</dbReference>
<keyword evidence="2" id="KW-1185">Reference proteome</keyword>
<dbReference type="PANTHER" id="PTHR46146">
    <property type="entry name" value="SERINE/THREONINE-PROTEIN KINASE-LIKE PROTEIN CCR4"/>
    <property type="match status" value="1"/>
</dbReference>
<dbReference type="SUPFAM" id="SSF56112">
    <property type="entry name" value="Protein kinase-like (PK-like)"/>
    <property type="match status" value="1"/>
</dbReference>
<organism evidence="1 2">
    <name type="scientific">Capsicum annuum</name>
    <name type="common">Capsicum pepper</name>
    <dbReference type="NCBI Taxonomy" id="4072"/>
    <lineage>
        <taxon>Eukaryota</taxon>
        <taxon>Viridiplantae</taxon>
        <taxon>Streptophyta</taxon>
        <taxon>Embryophyta</taxon>
        <taxon>Tracheophyta</taxon>
        <taxon>Spermatophyta</taxon>
        <taxon>Magnoliopsida</taxon>
        <taxon>eudicotyledons</taxon>
        <taxon>Gunneridae</taxon>
        <taxon>Pentapetalae</taxon>
        <taxon>asterids</taxon>
        <taxon>lamiids</taxon>
        <taxon>Solanales</taxon>
        <taxon>Solanaceae</taxon>
        <taxon>Solanoideae</taxon>
        <taxon>Capsiceae</taxon>
        <taxon>Capsicum</taxon>
    </lineage>
</organism>
<protein>
    <recommendedName>
        <fullName evidence="3">Protein kinase domain-containing protein</fullName>
    </recommendedName>
</protein>
<dbReference type="Gramene" id="PHT74395">
    <property type="protein sequence ID" value="PHT74395"/>
    <property type="gene ID" value="T459_21672"/>
</dbReference>
<accession>A0A2G2YXQ4</accession>
<reference evidence="1 2" key="1">
    <citation type="journal article" date="2014" name="Nat. Genet.">
        <title>Genome sequence of the hot pepper provides insights into the evolution of pungency in Capsicum species.</title>
        <authorList>
            <person name="Kim S."/>
            <person name="Park M."/>
            <person name="Yeom S.I."/>
            <person name="Kim Y.M."/>
            <person name="Lee J.M."/>
            <person name="Lee H.A."/>
            <person name="Seo E."/>
            <person name="Choi J."/>
            <person name="Cheong K."/>
            <person name="Kim K.T."/>
            <person name="Jung K."/>
            <person name="Lee G.W."/>
            <person name="Oh S.K."/>
            <person name="Bae C."/>
            <person name="Kim S.B."/>
            <person name="Lee H.Y."/>
            <person name="Kim S.Y."/>
            <person name="Kim M.S."/>
            <person name="Kang B.C."/>
            <person name="Jo Y.D."/>
            <person name="Yang H.B."/>
            <person name="Jeong H.J."/>
            <person name="Kang W.H."/>
            <person name="Kwon J.K."/>
            <person name="Shin C."/>
            <person name="Lim J.Y."/>
            <person name="Park J.H."/>
            <person name="Huh J.H."/>
            <person name="Kim J.S."/>
            <person name="Kim B.D."/>
            <person name="Cohen O."/>
            <person name="Paran I."/>
            <person name="Suh M.C."/>
            <person name="Lee S.B."/>
            <person name="Kim Y.K."/>
            <person name="Shin Y."/>
            <person name="Noh S.J."/>
            <person name="Park J."/>
            <person name="Seo Y.S."/>
            <person name="Kwon S.Y."/>
            <person name="Kim H.A."/>
            <person name="Park J.M."/>
            <person name="Kim H.J."/>
            <person name="Choi S.B."/>
            <person name="Bosland P.W."/>
            <person name="Reeves G."/>
            <person name="Jo S.H."/>
            <person name="Lee B.W."/>
            <person name="Cho H.T."/>
            <person name="Choi H.S."/>
            <person name="Lee M.S."/>
            <person name="Yu Y."/>
            <person name="Do Choi Y."/>
            <person name="Park B.S."/>
            <person name="van Deynze A."/>
            <person name="Ashrafi H."/>
            <person name="Hill T."/>
            <person name="Kim W.T."/>
            <person name="Pai H.S."/>
            <person name="Ahn H.K."/>
            <person name="Yeam I."/>
            <person name="Giovannoni J.J."/>
            <person name="Rose J.K."/>
            <person name="Sorensen I."/>
            <person name="Lee S.J."/>
            <person name="Kim R.W."/>
            <person name="Choi I.Y."/>
            <person name="Choi B.S."/>
            <person name="Lim J.S."/>
            <person name="Lee Y.H."/>
            <person name="Choi D."/>
        </authorList>
    </citation>
    <scope>NUCLEOTIDE SEQUENCE [LARGE SCALE GENOMIC DNA]</scope>
    <source>
        <strain evidence="2">cv. CM334</strain>
    </source>
</reference>
<sequence length="208" mass="22793">MSNGGQLSSSSHPILRSSTLKCQGSRSIRHQRTGASSKHVERAEEFQFTDLDAATNNFSLENKIGTGSFGVVYKGKLLDSHEFTIKHGCLVSSLVRLNSPELLNSGACDSHCKFFLGCLVSSLVRLNSPELLNSGACDSHCKFFLGCLVSSLLRLNSPELLNSLLEIRDPTMLEYTGYVVVVLVEMRAVERPVVDTCIKEKLTAINVR</sequence>
<dbReference type="AlphaFoldDB" id="A0A2G2YXQ4"/>
<evidence type="ECO:0008006" key="3">
    <source>
        <dbReference type="Google" id="ProtNLM"/>
    </source>
</evidence>
<evidence type="ECO:0000313" key="2">
    <source>
        <dbReference type="Proteomes" id="UP000222542"/>
    </source>
</evidence>
<reference evidence="1 2" key="2">
    <citation type="journal article" date="2017" name="Genome Biol.">
        <title>New reference genome sequences of hot pepper reveal the massive evolution of plant disease-resistance genes by retroduplication.</title>
        <authorList>
            <person name="Kim S."/>
            <person name="Park J."/>
            <person name="Yeom S.I."/>
            <person name="Kim Y.M."/>
            <person name="Seo E."/>
            <person name="Kim K.T."/>
            <person name="Kim M.S."/>
            <person name="Lee J.M."/>
            <person name="Cheong K."/>
            <person name="Shin H.S."/>
            <person name="Kim S.B."/>
            <person name="Han K."/>
            <person name="Lee J."/>
            <person name="Park M."/>
            <person name="Lee H.A."/>
            <person name="Lee H.Y."/>
            <person name="Lee Y."/>
            <person name="Oh S."/>
            <person name="Lee J.H."/>
            <person name="Choi E."/>
            <person name="Choi E."/>
            <person name="Lee S.E."/>
            <person name="Jeon J."/>
            <person name="Kim H."/>
            <person name="Choi G."/>
            <person name="Song H."/>
            <person name="Lee J."/>
            <person name="Lee S.C."/>
            <person name="Kwon J.K."/>
            <person name="Lee H.Y."/>
            <person name="Koo N."/>
            <person name="Hong Y."/>
            <person name="Kim R.W."/>
            <person name="Kang W.H."/>
            <person name="Huh J.H."/>
            <person name="Kang B.C."/>
            <person name="Yang T.J."/>
            <person name="Lee Y.H."/>
            <person name="Bennetzen J.L."/>
            <person name="Choi D."/>
        </authorList>
    </citation>
    <scope>NUCLEOTIDE SEQUENCE [LARGE SCALE GENOMIC DNA]</scope>
    <source>
        <strain evidence="2">cv. CM334</strain>
    </source>
</reference>
<name>A0A2G2YXQ4_CAPAN</name>
<dbReference type="PANTHER" id="PTHR46146:SF3">
    <property type="entry name" value="SERINE_THREONINE-PROTEIN KINASE-LIKE PROTEIN CCR3-RELATED"/>
    <property type="match status" value="1"/>
</dbReference>
<proteinExistence type="predicted"/>
<dbReference type="STRING" id="4072.A0A2G2YXQ4"/>
<dbReference type="InterPro" id="IPR011009">
    <property type="entry name" value="Kinase-like_dom_sf"/>
</dbReference>